<dbReference type="Proteomes" id="UP000288603">
    <property type="component" value="Unassembled WGS sequence"/>
</dbReference>
<protein>
    <submittedName>
        <fullName evidence="2">Uncharacterized protein</fullName>
    </submittedName>
</protein>
<dbReference type="OrthoDB" id="5114860at2"/>
<keyword evidence="1" id="KW-1133">Transmembrane helix</keyword>
<dbReference type="EMBL" id="RZNC01000001">
    <property type="protein sequence ID" value="RWZ67761.1"/>
    <property type="molecule type" value="Genomic_DNA"/>
</dbReference>
<feature type="transmembrane region" description="Helical" evidence="1">
    <location>
        <begin position="154"/>
        <end position="172"/>
    </location>
</feature>
<evidence type="ECO:0000313" key="2">
    <source>
        <dbReference type="EMBL" id="RWZ67761.1"/>
    </source>
</evidence>
<keyword evidence="3" id="KW-1185">Reference proteome</keyword>
<organism evidence="2 3">
    <name type="scientific">Labedella populi</name>
    <dbReference type="NCBI Taxonomy" id="2498850"/>
    <lineage>
        <taxon>Bacteria</taxon>
        <taxon>Bacillati</taxon>
        <taxon>Actinomycetota</taxon>
        <taxon>Actinomycetes</taxon>
        <taxon>Micrococcales</taxon>
        <taxon>Microbacteriaceae</taxon>
        <taxon>Labedella</taxon>
    </lineage>
</organism>
<reference evidence="2 3" key="1">
    <citation type="submission" date="2018-12" db="EMBL/GenBank/DDBJ databases">
        <authorList>
            <person name="Li F."/>
        </authorList>
    </citation>
    <scope>NUCLEOTIDE SEQUENCE [LARGE SCALE GENOMIC DNA]</scope>
    <source>
        <strain evidence="2 3">8H24J-4-2</strain>
    </source>
</reference>
<dbReference type="AlphaFoldDB" id="A0A3S4AFT9"/>
<accession>A0A3S4AFT9</accession>
<feature type="transmembrane region" description="Helical" evidence="1">
    <location>
        <begin position="105"/>
        <end position="122"/>
    </location>
</feature>
<keyword evidence="1" id="KW-0472">Membrane</keyword>
<proteinExistence type="predicted"/>
<keyword evidence="1" id="KW-0812">Transmembrane</keyword>
<dbReference type="InterPro" id="IPR053824">
    <property type="entry name" value="DUF7010"/>
</dbReference>
<feature type="transmembrane region" description="Helical" evidence="1">
    <location>
        <begin position="37"/>
        <end position="57"/>
    </location>
</feature>
<feature type="transmembrane region" description="Helical" evidence="1">
    <location>
        <begin position="12"/>
        <end position="31"/>
    </location>
</feature>
<evidence type="ECO:0000256" key="1">
    <source>
        <dbReference type="SAM" id="Phobius"/>
    </source>
</evidence>
<gene>
    <name evidence="2" type="ORF">ELQ92_00335</name>
</gene>
<evidence type="ECO:0000313" key="3">
    <source>
        <dbReference type="Proteomes" id="UP000288603"/>
    </source>
</evidence>
<feature type="transmembrane region" description="Helical" evidence="1">
    <location>
        <begin position="129"/>
        <end position="148"/>
    </location>
</feature>
<sequence>MDVEAAQRDVRRVYRGGFSGPLVSAVIWAAAAAAYQWVAAAAAMTVLFIGGMLIFPLSSLILKAMKGPAFLPKGHPSIALAMQSAFTVPLGLLVAIALGTLAPSLFLPASLIIVGAHYLTFISLYGMRLYGVLAGVLVAVGAAAIFVVPALRGASGWIGAAVLLVSAIPLFVSHRVEAQHPDSSRVAGDSSHLGL</sequence>
<feature type="transmembrane region" description="Helical" evidence="1">
    <location>
        <begin position="78"/>
        <end position="99"/>
    </location>
</feature>
<dbReference type="Pfam" id="PF22765">
    <property type="entry name" value="DUF7010"/>
    <property type="match status" value="1"/>
</dbReference>
<name>A0A3S4AFT9_9MICO</name>
<dbReference type="RefSeq" id="WP_128496885.1">
    <property type="nucleotide sequence ID" value="NZ_RZNC01000001.1"/>
</dbReference>
<comment type="caution">
    <text evidence="2">The sequence shown here is derived from an EMBL/GenBank/DDBJ whole genome shotgun (WGS) entry which is preliminary data.</text>
</comment>